<evidence type="ECO:0000313" key="4">
    <source>
        <dbReference type="Proteomes" id="UP000663829"/>
    </source>
</evidence>
<proteinExistence type="predicted"/>
<dbReference type="Proteomes" id="UP000663829">
    <property type="component" value="Unassembled WGS sequence"/>
</dbReference>
<reference evidence="2" key="1">
    <citation type="submission" date="2021-02" db="EMBL/GenBank/DDBJ databases">
        <authorList>
            <person name="Nowell W R."/>
        </authorList>
    </citation>
    <scope>NUCLEOTIDE SEQUENCE</scope>
</reference>
<keyword evidence="1" id="KW-1133">Transmembrane helix</keyword>
<dbReference type="Proteomes" id="UP000681722">
    <property type="component" value="Unassembled WGS sequence"/>
</dbReference>
<dbReference type="OrthoDB" id="10046665at2759"/>
<evidence type="ECO:0000313" key="3">
    <source>
        <dbReference type="EMBL" id="CAF3591603.1"/>
    </source>
</evidence>
<protein>
    <submittedName>
        <fullName evidence="2">Uncharacterized protein</fullName>
    </submittedName>
</protein>
<keyword evidence="1" id="KW-0472">Membrane</keyword>
<organism evidence="2 4">
    <name type="scientific">Didymodactylos carnosus</name>
    <dbReference type="NCBI Taxonomy" id="1234261"/>
    <lineage>
        <taxon>Eukaryota</taxon>
        <taxon>Metazoa</taxon>
        <taxon>Spiralia</taxon>
        <taxon>Gnathifera</taxon>
        <taxon>Rotifera</taxon>
        <taxon>Eurotatoria</taxon>
        <taxon>Bdelloidea</taxon>
        <taxon>Philodinida</taxon>
        <taxon>Philodinidae</taxon>
        <taxon>Didymodactylos</taxon>
    </lineage>
</organism>
<dbReference type="EMBL" id="CAJOBC010000483">
    <property type="protein sequence ID" value="CAF3591603.1"/>
    <property type="molecule type" value="Genomic_DNA"/>
</dbReference>
<dbReference type="AlphaFoldDB" id="A0A813T9H1"/>
<evidence type="ECO:0000256" key="1">
    <source>
        <dbReference type="SAM" id="Phobius"/>
    </source>
</evidence>
<evidence type="ECO:0000313" key="2">
    <source>
        <dbReference type="EMBL" id="CAF0806184.1"/>
    </source>
</evidence>
<accession>A0A813T9H1</accession>
<sequence>MKMLMTTILMHVSKTNESSTAHISLIITKNLTTLSTLTSTARYHQYYYHLSMGKRLIILFGSILTLWFIMAIIFICIQSFRHFRTSKKYFRFRKHEFQHPIEHYKSSLSAQKRIELLSHDDNDIDDERTSVYTALSFVSDKIVDITCETNRKTVNEQIPEEQEDENPIIFGPNSNEATFSSYNYYQSGYKNYGYSNSTLTSSVDTRTNFLYYPACRNFAYSQSTIASSIDLNENITAPPSTPINTNHLTNIEIVHSTHKKIIDSTPAQPSRSLTCTNRFYNRMLKRYSTVTDTSEISVASSQITQATYISTQLPIVMITDCDRLQTDIIELDDFEPEKDWRGAMVAELRCLLNDKMPKQQHFIVSEENTVR</sequence>
<feature type="transmembrane region" description="Helical" evidence="1">
    <location>
        <begin position="56"/>
        <end position="80"/>
    </location>
</feature>
<keyword evidence="4" id="KW-1185">Reference proteome</keyword>
<comment type="caution">
    <text evidence="2">The sequence shown here is derived from an EMBL/GenBank/DDBJ whole genome shotgun (WGS) entry which is preliminary data.</text>
</comment>
<gene>
    <name evidence="2" type="ORF">GPM918_LOCUS3785</name>
    <name evidence="3" type="ORF">SRO942_LOCUS3785</name>
</gene>
<dbReference type="EMBL" id="CAJNOQ010000483">
    <property type="protein sequence ID" value="CAF0806184.1"/>
    <property type="molecule type" value="Genomic_DNA"/>
</dbReference>
<keyword evidence="1" id="KW-0812">Transmembrane</keyword>
<name>A0A813T9H1_9BILA</name>